<feature type="transmembrane region" description="Helical" evidence="6">
    <location>
        <begin position="170"/>
        <end position="191"/>
    </location>
</feature>
<proteinExistence type="inferred from homology"/>
<gene>
    <name evidence="9" type="primary">LOC107216512</name>
</gene>
<dbReference type="RefSeq" id="XP_046587585.1">
    <property type="nucleotide sequence ID" value="XM_046731629.1"/>
</dbReference>
<organism evidence="8 9">
    <name type="scientific">Neodiprion lecontei</name>
    <name type="common">Redheaded pine sawfly</name>
    <dbReference type="NCBI Taxonomy" id="441921"/>
    <lineage>
        <taxon>Eukaryota</taxon>
        <taxon>Metazoa</taxon>
        <taxon>Ecdysozoa</taxon>
        <taxon>Arthropoda</taxon>
        <taxon>Hexapoda</taxon>
        <taxon>Insecta</taxon>
        <taxon>Pterygota</taxon>
        <taxon>Neoptera</taxon>
        <taxon>Endopterygota</taxon>
        <taxon>Hymenoptera</taxon>
        <taxon>Tenthredinoidea</taxon>
        <taxon>Diprionidae</taxon>
        <taxon>Diprioninae</taxon>
        <taxon>Neodiprion</taxon>
    </lineage>
</organism>
<feature type="transmembrane region" description="Helical" evidence="6">
    <location>
        <begin position="509"/>
        <end position="526"/>
    </location>
</feature>
<feature type="transmembrane region" description="Helical" evidence="6">
    <location>
        <begin position="601"/>
        <end position="628"/>
    </location>
</feature>
<evidence type="ECO:0000256" key="2">
    <source>
        <dbReference type="ARBA" id="ARBA00006510"/>
    </source>
</evidence>
<evidence type="ECO:0000313" key="9">
    <source>
        <dbReference type="RefSeq" id="XP_046587585.1"/>
    </source>
</evidence>
<evidence type="ECO:0000256" key="4">
    <source>
        <dbReference type="ARBA" id="ARBA00022989"/>
    </source>
</evidence>
<sequence length="781" mass="89362">MRRPSVQRKHAQHARYMPSRTLVGLNEETKHERHGRTNALLYATMRAHREPVSPTEDRAMNIASRMELDDELMHDDPISELLRIEKLRDMPQCLTVKRTIKARLTTSVSENKKKRKPISFWKRLKYKISMSFTKIGMAMREVASTMELWYHSIKAIEGHFGSGVATYFKFLRWLFISNTICCVLSLGFIVLPQSLLEAYSDTAFSGWDLLTGTGFFTDSIMYYGFYSNGTVSKGSYLTYSIPSAYFMTLLCCYIFTFLLLSIKVARSYRKNFIETAGGLTNLYASKIFCGWDFGIASYKAANLRSATIYGELKELLGEAQKQSHKGCVIKTYVLLIQVAVTVLVITIMSSTGVLLWKLLTQYTVDYSQTVFTLLVPLSITTVMNLYPAFFSWLAQYEGYASKRTTLYVTMIRTYIMEVVIVGVLLAFWLSHSTENCWQTAFTQEIYRLIIIDFIISIVLIFMAQMIRSKIYILGWKKIGAPRFDIARNTLNLTYNQTLFWIAFYFSPPMSFVILAKLILIFYIKKYGVLNHCEPPSRSWRAAQTQTLFLALAFLSMVGVLTVLGYIVTNIKSQDCGPFQDYEYTWQMVVLGVLQLRNDSQFWVVVTGLAKPGIGAAILIAMCVAVYYLRAKACARKEMVEILRGMLVLEAQDKEFLLNGISRVTEEQWLYHLNPLLTPRPSLLTNPQQEHVGGTPARHRRYSKLNYHARKSSISSINYQESNNALHKSLSSDAFRESIGNRNDQYLELTQRPSTVSDASSIHDSIKSRDANEGIARQYDFF</sequence>
<dbReference type="PANTHER" id="PTHR23302:SF43">
    <property type="entry name" value="TMC DOMAIN-CONTAINING PROTEIN"/>
    <property type="match status" value="1"/>
</dbReference>
<feature type="transmembrane region" description="Helical" evidence="6">
    <location>
        <begin position="332"/>
        <end position="358"/>
    </location>
</feature>
<dbReference type="InterPro" id="IPR012496">
    <property type="entry name" value="TMC_dom"/>
</dbReference>
<name>A0ABM3FHT3_NEOLC</name>
<feature type="transmembrane region" description="Helical" evidence="6">
    <location>
        <begin position="445"/>
        <end position="464"/>
    </location>
</feature>
<evidence type="ECO:0000313" key="8">
    <source>
        <dbReference type="Proteomes" id="UP000829291"/>
    </source>
</evidence>
<accession>A0ABM3FHT3</accession>
<protein>
    <submittedName>
        <fullName evidence="9">Transmembrane channel-like protein 5 isoform X2</fullName>
    </submittedName>
</protein>
<feature type="transmembrane region" description="Helical" evidence="6">
    <location>
        <begin position="406"/>
        <end position="429"/>
    </location>
</feature>
<evidence type="ECO:0000259" key="7">
    <source>
        <dbReference type="Pfam" id="PF07810"/>
    </source>
</evidence>
<evidence type="ECO:0000256" key="5">
    <source>
        <dbReference type="ARBA" id="ARBA00023136"/>
    </source>
</evidence>
<keyword evidence="5 6" id="KW-0472">Membrane</keyword>
<comment type="subcellular location">
    <subcellularLocation>
        <location evidence="1">Membrane</location>
        <topology evidence="1">Multi-pass membrane protein</topology>
    </subcellularLocation>
</comment>
<feature type="transmembrane region" description="Helical" evidence="6">
    <location>
        <begin position="547"/>
        <end position="567"/>
    </location>
</feature>
<keyword evidence="3 6" id="KW-0812">Transmembrane</keyword>
<feature type="domain" description="TMC" evidence="7">
    <location>
        <begin position="436"/>
        <end position="542"/>
    </location>
</feature>
<dbReference type="Pfam" id="PF07810">
    <property type="entry name" value="TMC"/>
    <property type="match status" value="1"/>
</dbReference>
<feature type="transmembrane region" description="Helical" evidence="6">
    <location>
        <begin position="370"/>
        <end position="394"/>
    </location>
</feature>
<evidence type="ECO:0000256" key="1">
    <source>
        <dbReference type="ARBA" id="ARBA00004141"/>
    </source>
</evidence>
<keyword evidence="8" id="KW-1185">Reference proteome</keyword>
<dbReference type="GeneID" id="107216512"/>
<keyword evidence="4 6" id="KW-1133">Transmembrane helix</keyword>
<evidence type="ECO:0000256" key="3">
    <source>
        <dbReference type="ARBA" id="ARBA00022692"/>
    </source>
</evidence>
<comment type="similarity">
    <text evidence="2">Belongs to the TMC family.</text>
</comment>
<dbReference type="Proteomes" id="UP000829291">
    <property type="component" value="Chromosome 2"/>
</dbReference>
<dbReference type="PANTHER" id="PTHR23302">
    <property type="entry name" value="TRANSMEMBRANE CHANNEL-RELATED"/>
    <property type="match status" value="1"/>
</dbReference>
<evidence type="ECO:0000256" key="6">
    <source>
        <dbReference type="SAM" id="Phobius"/>
    </source>
</evidence>
<reference evidence="9" key="1">
    <citation type="submission" date="2025-08" db="UniProtKB">
        <authorList>
            <consortium name="RefSeq"/>
        </authorList>
    </citation>
    <scope>IDENTIFICATION</scope>
    <source>
        <tissue evidence="9">Thorax and Abdomen</tissue>
    </source>
</reference>
<feature type="transmembrane region" description="Helical" evidence="6">
    <location>
        <begin position="244"/>
        <end position="262"/>
    </location>
</feature>
<dbReference type="InterPro" id="IPR038900">
    <property type="entry name" value="TMC"/>
</dbReference>